<dbReference type="Pfam" id="PF00083">
    <property type="entry name" value="Sugar_tr"/>
    <property type="match status" value="1"/>
</dbReference>
<dbReference type="SUPFAM" id="SSF103473">
    <property type="entry name" value="MFS general substrate transporter"/>
    <property type="match status" value="1"/>
</dbReference>
<evidence type="ECO:0000256" key="3">
    <source>
        <dbReference type="ARBA" id="ARBA00022475"/>
    </source>
</evidence>
<evidence type="ECO:0000256" key="7">
    <source>
        <dbReference type="ARBA" id="ARBA00023136"/>
    </source>
</evidence>
<evidence type="ECO:0000256" key="5">
    <source>
        <dbReference type="ARBA" id="ARBA00022847"/>
    </source>
</evidence>
<protein>
    <submittedName>
        <fullName evidence="10">MFS transporter</fullName>
    </submittedName>
</protein>
<dbReference type="InterPro" id="IPR020846">
    <property type="entry name" value="MFS_dom"/>
</dbReference>
<evidence type="ECO:0000256" key="6">
    <source>
        <dbReference type="ARBA" id="ARBA00022989"/>
    </source>
</evidence>
<feature type="transmembrane region" description="Helical" evidence="8">
    <location>
        <begin position="98"/>
        <end position="125"/>
    </location>
</feature>
<keyword evidence="3" id="KW-1003">Cell membrane</keyword>
<feature type="transmembrane region" description="Helical" evidence="8">
    <location>
        <begin position="413"/>
        <end position="433"/>
    </location>
</feature>
<evidence type="ECO:0000256" key="4">
    <source>
        <dbReference type="ARBA" id="ARBA00022692"/>
    </source>
</evidence>
<comment type="caution">
    <text evidence="10">The sequence shown here is derived from an EMBL/GenBank/DDBJ whole genome shotgun (WGS) entry which is preliminary data.</text>
</comment>
<dbReference type="InterPro" id="IPR036259">
    <property type="entry name" value="MFS_trans_sf"/>
</dbReference>
<dbReference type="InterPro" id="IPR051084">
    <property type="entry name" value="H+-coupled_symporters"/>
</dbReference>
<dbReference type="PANTHER" id="PTHR43528">
    <property type="entry name" value="ALPHA-KETOGLUTARATE PERMEASE"/>
    <property type="match status" value="1"/>
</dbReference>
<organism evidence="10 11">
    <name type="scientific">Microlunatus ginsengisoli</name>
    <dbReference type="NCBI Taxonomy" id="363863"/>
    <lineage>
        <taxon>Bacteria</taxon>
        <taxon>Bacillati</taxon>
        <taxon>Actinomycetota</taxon>
        <taxon>Actinomycetes</taxon>
        <taxon>Propionibacteriales</taxon>
        <taxon>Propionibacteriaceae</taxon>
        <taxon>Microlunatus</taxon>
    </lineage>
</organism>
<dbReference type="Proteomes" id="UP001501490">
    <property type="component" value="Unassembled WGS sequence"/>
</dbReference>
<evidence type="ECO:0000256" key="1">
    <source>
        <dbReference type="ARBA" id="ARBA00004651"/>
    </source>
</evidence>
<proteinExistence type="predicted"/>
<keyword evidence="6 8" id="KW-1133">Transmembrane helix</keyword>
<keyword evidence="2" id="KW-0813">Transport</keyword>
<dbReference type="RefSeq" id="WP_344802534.1">
    <property type="nucleotide sequence ID" value="NZ_BAABAB010000009.1"/>
</dbReference>
<dbReference type="Gene3D" id="1.20.1250.20">
    <property type="entry name" value="MFS general substrate transporter like domains"/>
    <property type="match status" value="2"/>
</dbReference>
<reference evidence="11" key="1">
    <citation type="journal article" date="2019" name="Int. J. Syst. Evol. Microbiol.">
        <title>The Global Catalogue of Microorganisms (GCM) 10K type strain sequencing project: providing services to taxonomists for standard genome sequencing and annotation.</title>
        <authorList>
            <consortium name="The Broad Institute Genomics Platform"/>
            <consortium name="The Broad Institute Genome Sequencing Center for Infectious Disease"/>
            <person name="Wu L."/>
            <person name="Ma J."/>
        </authorList>
    </citation>
    <scope>NUCLEOTIDE SEQUENCE [LARGE SCALE GENOMIC DNA]</scope>
    <source>
        <strain evidence="11">JCM 16929</strain>
    </source>
</reference>
<feature type="transmembrane region" description="Helical" evidence="8">
    <location>
        <begin position="30"/>
        <end position="48"/>
    </location>
</feature>
<evidence type="ECO:0000256" key="2">
    <source>
        <dbReference type="ARBA" id="ARBA00022448"/>
    </source>
</evidence>
<feature type="transmembrane region" description="Helical" evidence="8">
    <location>
        <begin position="55"/>
        <end position="78"/>
    </location>
</feature>
<evidence type="ECO:0000259" key="9">
    <source>
        <dbReference type="PROSITE" id="PS50850"/>
    </source>
</evidence>
<evidence type="ECO:0000313" key="11">
    <source>
        <dbReference type="Proteomes" id="UP001501490"/>
    </source>
</evidence>
<dbReference type="InterPro" id="IPR005828">
    <property type="entry name" value="MFS_sugar_transport-like"/>
</dbReference>
<feature type="transmembrane region" description="Helical" evidence="8">
    <location>
        <begin position="323"/>
        <end position="342"/>
    </location>
</feature>
<keyword evidence="5" id="KW-0769">Symport</keyword>
<feature type="domain" description="Major facilitator superfamily (MFS) profile" evidence="9">
    <location>
        <begin position="18"/>
        <end position="442"/>
    </location>
</feature>
<feature type="transmembrane region" description="Helical" evidence="8">
    <location>
        <begin position="294"/>
        <end position="311"/>
    </location>
</feature>
<sequence>MSSSPTPAAENRSVLRRVLIAGGLGTVLEYFDYASYSYLATTIAVVFFSSEDRTVALLSTFAIFALGFLVRPIGAFVWGSLGDRLGRKVILSTTILLMAGSTFLIGLLPGYATIGVLAPLLLLLLRMTQSFAASGEYAGASTFIAEYAPAKRRGLLTSFVPLGSAAGFLFASLMATIFYATMSPEFLQSWGWRIPFLIAGPLGILGLWLRTRLEDTPQFRHIQEIERQQRARDAAQRAAASRAERWAEVRRSVPSMIKVLLVMSLNAGAYYLLLSYTPTFLIEQAHMSEASSNLVVTIGLVCYLAIIPVMAHFSDRFGRKRTLLISSIAFIVLSYPMMSLFARGGLVLATTVLIIGLIFFAMNDAVFPSFFTEMFGTRSRYLGFALPFNIGALLFGGVAPLIGTWLIQATSNSSAPAFFLISVGALSLIGLLLSRETARTDLVDTQREVGTVPAHLVADSPVH</sequence>
<gene>
    <name evidence="10" type="ORF">GCM10022236_12720</name>
</gene>
<name>A0ABP6ZLB7_9ACTN</name>
<comment type="subcellular location">
    <subcellularLocation>
        <location evidence="1">Cell membrane</location>
        <topology evidence="1">Multi-pass membrane protein</topology>
    </subcellularLocation>
</comment>
<feature type="transmembrane region" description="Helical" evidence="8">
    <location>
        <begin position="255"/>
        <end position="274"/>
    </location>
</feature>
<feature type="transmembrane region" description="Helical" evidence="8">
    <location>
        <begin position="383"/>
        <end position="407"/>
    </location>
</feature>
<feature type="transmembrane region" description="Helical" evidence="8">
    <location>
        <begin position="192"/>
        <end position="209"/>
    </location>
</feature>
<dbReference type="PANTHER" id="PTHR43528:SF1">
    <property type="entry name" value="ALPHA-KETOGLUTARATE PERMEASE"/>
    <property type="match status" value="1"/>
</dbReference>
<keyword evidence="7 8" id="KW-0472">Membrane</keyword>
<keyword evidence="11" id="KW-1185">Reference proteome</keyword>
<evidence type="ECO:0000313" key="10">
    <source>
        <dbReference type="EMBL" id="GAA3612418.1"/>
    </source>
</evidence>
<evidence type="ECO:0000256" key="8">
    <source>
        <dbReference type="SAM" id="Phobius"/>
    </source>
</evidence>
<dbReference type="PROSITE" id="PS50850">
    <property type="entry name" value="MFS"/>
    <property type="match status" value="1"/>
</dbReference>
<feature type="transmembrane region" description="Helical" evidence="8">
    <location>
        <begin position="159"/>
        <end position="180"/>
    </location>
</feature>
<accession>A0ABP6ZLB7</accession>
<keyword evidence="4 8" id="KW-0812">Transmembrane</keyword>
<dbReference type="EMBL" id="BAABAB010000009">
    <property type="protein sequence ID" value="GAA3612418.1"/>
    <property type="molecule type" value="Genomic_DNA"/>
</dbReference>
<feature type="transmembrane region" description="Helical" evidence="8">
    <location>
        <begin position="348"/>
        <end position="371"/>
    </location>
</feature>